<accession>A0AAE1QWT0</accession>
<dbReference type="EMBL" id="JAVYJV010000022">
    <property type="protein sequence ID" value="KAK4340654.1"/>
    <property type="molecule type" value="Genomic_DNA"/>
</dbReference>
<proteinExistence type="predicted"/>
<organism evidence="3 4">
    <name type="scientific">Anisodus tanguticus</name>
    <dbReference type="NCBI Taxonomy" id="243964"/>
    <lineage>
        <taxon>Eukaryota</taxon>
        <taxon>Viridiplantae</taxon>
        <taxon>Streptophyta</taxon>
        <taxon>Embryophyta</taxon>
        <taxon>Tracheophyta</taxon>
        <taxon>Spermatophyta</taxon>
        <taxon>Magnoliopsida</taxon>
        <taxon>eudicotyledons</taxon>
        <taxon>Gunneridae</taxon>
        <taxon>Pentapetalae</taxon>
        <taxon>asterids</taxon>
        <taxon>lamiids</taxon>
        <taxon>Solanales</taxon>
        <taxon>Solanaceae</taxon>
        <taxon>Solanoideae</taxon>
        <taxon>Hyoscyameae</taxon>
        <taxon>Anisodus</taxon>
    </lineage>
</organism>
<evidence type="ECO:0000256" key="1">
    <source>
        <dbReference type="SAM" id="MobiDB-lite"/>
    </source>
</evidence>
<dbReference type="InterPro" id="IPR008395">
    <property type="entry name" value="Agenet-like_dom"/>
</dbReference>
<evidence type="ECO:0000259" key="2">
    <source>
        <dbReference type="SMART" id="SM00743"/>
    </source>
</evidence>
<dbReference type="Pfam" id="PF05641">
    <property type="entry name" value="Agenet"/>
    <property type="match status" value="1"/>
</dbReference>
<feature type="domain" description="Agenet" evidence="2">
    <location>
        <begin position="109"/>
        <end position="169"/>
    </location>
</feature>
<feature type="compositionally biased region" description="Basic and acidic residues" evidence="1">
    <location>
        <begin position="293"/>
        <end position="312"/>
    </location>
</feature>
<reference evidence="3" key="1">
    <citation type="submission" date="2023-12" db="EMBL/GenBank/DDBJ databases">
        <title>Genome assembly of Anisodus tanguticus.</title>
        <authorList>
            <person name="Wang Y.-J."/>
        </authorList>
    </citation>
    <scope>NUCLEOTIDE SEQUENCE</scope>
    <source>
        <strain evidence="3">KB-2021</strain>
        <tissue evidence="3">Leaf</tissue>
    </source>
</reference>
<dbReference type="PANTHER" id="PTHR36805:SF7">
    <property type="entry name" value="AGENET DOMAIN-CONTAINING PROTEIN"/>
    <property type="match status" value="1"/>
</dbReference>
<sequence length="410" mass="45494">MAKKYQLPFKVGQSAEAQSFENGFRGAWFRCKIQKISCRRGHWNALLEYFDYPDEKHTWTKLYQYPPYNVGKSKEKRQLMLRPQYPSVKLKNEVSDVSSISEATVVADGNWQAGDLVDWWANGCYWSGHLTKLFGNGEAELALTPPPVGEGAIYEVSFKDLRPSLDWSPNFGWTVPTSQDGDSVGRCAQQIQPVNQVLEIHSMSEGRRDSQATAGSSPTLSFSTYLSANLSPISDEKKKNNIPSVVPQVESGEGGVYAASDEKREYKNTKLTERSLIIDPPKEVANTSKKVRRSDIRSRSHTGDKSAKESSLSDKGCNSSCIGVDPEKTAGPTENFNYSSCPLKKFRTSDGVQLHSMGSDSMEAAVLDLGELATKIKWLKGLLEFGEPVSNAAARPSWKFVERHTSSVNK</sequence>
<comment type="caution">
    <text evidence="3">The sequence shown here is derived from an EMBL/GenBank/DDBJ whole genome shotgun (WGS) entry which is preliminary data.</text>
</comment>
<keyword evidence="4" id="KW-1185">Reference proteome</keyword>
<dbReference type="SMART" id="SM00743">
    <property type="entry name" value="Agenet"/>
    <property type="match status" value="1"/>
</dbReference>
<feature type="region of interest" description="Disordered" evidence="1">
    <location>
        <begin position="277"/>
        <end position="317"/>
    </location>
</feature>
<evidence type="ECO:0000313" key="3">
    <source>
        <dbReference type="EMBL" id="KAK4340654.1"/>
    </source>
</evidence>
<dbReference type="Proteomes" id="UP001291623">
    <property type="component" value="Unassembled WGS sequence"/>
</dbReference>
<protein>
    <recommendedName>
        <fullName evidence="2">Agenet domain-containing protein</fullName>
    </recommendedName>
</protein>
<evidence type="ECO:0000313" key="4">
    <source>
        <dbReference type="Proteomes" id="UP001291623"/>
    </source>
</evidence>
<dbReference type="AlphaFoldDB" id="A0AAE1QWT0"/>
<dbReference type="InterPro" id="IPR014002">
    <property type="entry name" value="Agenet_dom_plant"/>
</dbReference>
<dbReference type="PANTHER" id="PTHR36805">
    <property type="entry name" value="AGENET DOMAIN-CONTAINING PROTEIN"/>
    <property type="match status" value="1"/>
</dbReference>
<name>A0AAE1QWT0_9SOLA</name>
<gene>
    <name evidence="3" type="ORF">RND71_039155</name>
</gene>